<dbReference type="Pfam" id="PF12695">
    <property type="entry name" value="Abhydrolase_5"/>
    <property type="match status" value="1"/>
</dbReference>
<organism evidence="2 3">
    <name type="scientific">Enterococcus saigonensis</name>
    <dbReference type="NCBI Taxonomy" id="1805431"/>
    <lineage>
        <taxon>Bacteria</taxon>
        <taxon>Bacillati</taxon>
        <taxon>Bacillota</taxon>
        <taxon>Bacilli</taxon>
        <taxon>Lactobacillales</taxon>
        <taxon>Enterococcaceae</taxon>
        <taxon>Enterococcus</taxon>
    </lineage>
</organism>
<protein>
    <submittedName>
        <fullName evidence="2">Carboxymethylenebutenolidase</fullName>
    </submittedName>
</protein>
<evidence type="ECO:0000259" key="1">
    <source>
        <dbReference type="Pfam" id="PF12695"/>
    </source>
</evidence>
<dbReference type="InterPro" id="IPR029058">
    <property type="entry name" value="AB_hydrolase_fold"/>
</dbReference>
<proteinExistence type="predicted"/>
<dbReference type="AlphaFoldDB" id="A0A679IPL0"/>
<dbReference type="GO" id="GO:0016787">
    <property type="term" value="F:hydrolase activity"/>
    <property type="evidence" value="ECO:0007669"/>
    <property type="project" value="InterPro"/>
</dbReference>
<dbReference type="Proteomes" id="UP000502998">
    <property type="component" value="Chromosome"/>
</dbReference>
<feature type="domain" description="Alpha/beta hydrolase fold-5" evidence="1">
    <location>
        <begin position="69"/>
        <end position="229"/>
    </location>
</feature>
<name>A0A679IPL0_9ENTE</name>
<sequence length="244" mass="27009">MKKLLRWQKILLGMLIALLLAIAGGIIYIKLNIYTPSSTASAIDPIKVTKDYELFTSEQADRAKEKTNLIFYPGALVEPASYRIWAQEVANAGYRVYILKLPFDLAVMAPNKANAVVKSHEKNILGGHSLGGVMASRYAHNHQQEISGMIFLASYPDEKGSLAKSSFPVLSITASKDQVLNHKQYQKAKNYLPKMTTYDVIKGGNHAGFGSYGAQKGDGQATISNRKQQKEIGQIIIHWLQEIN</sequence>
<gene>
    <name evidence="2" type="ORF">EsVE80_04800</name>
</gene>
<accession>A0A679IPL0</accession>
<evidence type="ECO:0000313" key="3">
    <source>
        <dbReference type="Proteomes" id="UP000502998"/>
    </source>
</evidence>
<dbReference type="RefSeq" id="WP_173102327.1">
    <property type="nucleotide sequence ID" value="NZ_AP022822.1"/>
</dbReference>
<dbReference type="Gene3D" id="3.40.50.1820">
    <property type="entry name" value="alpha/beta hydrolase"/>
    <property type="match status" value="1"/>
</dbReference>
<dbReference type="KEGG" id="esg:EsVE80_04800"/>
<evidence type="ECO:0000313" key="2">
    <source>
        <dbReference type="EMBL" id="BCA84957.1"/>
    </source>
</evidence>
<dbReference type="SUPFAM" id="SSF53474">
    <property type="entry name" value="alpha/beta-Hydrolases"/>
    <property type="match status" value="1"/>
</dbReference>
<dbReference type="EMBL" id="AP022822">
    <property type="protein sequence ID" value="BCA84957.1"/>
    <property type="molecule type" value="Genomic_DNA"/>
</dbReference>
<dbReference type="InterPro" id="IPR029059">
    <property type="entry name" value="AB_hydrolase_5"/>
</dbReference>
<keyword evidence="3" id="KW-1185">Reference proteome</keyword>
<reference evidence="2 3" key="1">
    <citation type="submission" date="2020-02" db="EMBL/GenBank/DDBJ databases">
        <title>Characterization of vanA genotype vancomycin-resistant Enterococcus saigonensis VE80.</title>
        <authorList>
            <person name="Harada T."/>
            <person name="Motooka D."/>
            <person name="Nakamura S."/>
            <person name="Yamamoto Y."/>
            <person name="Kawahara R."/>
            <person name="Kawatsu K."/>
        </authorList>
    </citation>
    <scope>NUCLEOTIDE SEQUENCE [LARGE SCALE GENOMIC DNA]</scope>
    <source>
        <strain evidence="2 3">VE80</strain>
    </source>
</reference>